<dbReference type="Pfam" id="PF02255">
    <property type="entry name" value="PTS_IIA"/>
    <property type="match status" value="1"/>
</dbReference>
<reference evidence="5 6" key="1">
    <citation type="submission" date="2019-12" db="EMBL/GenBank/DDBJ databases">
        <authorList>
            <person name="Yang R."/>
        </authorList>
    </citation>
    <scope>NUCLEOTIDE SEQUENCE [LARGE SCALE GENOMIC DNA]</scope>
    <source>
        <strain evidence="5 6">DONG20-135</strain>
    </source>
</reference>
<dbReference type="AlphaFoldDB" id="A0A6N8U872"/>
<evidence type="ECO:0000256" key="3">
    <source>
        <dbReference type="ARBA" id="ARBA00022679"/>
    </source>
</evidence>
<organism evidence="5 6">
    <name type="scientific">Copranaerobaculum intestinale</name>
    <dbReference type="NCBI Taxonomy" id="2692629"/>
    <lineage>
        <taxon>Bacteria</taxon>
        <taxon>Bacillati</taxon>
        <taxon>Bacillota</taxon>
        <taxon>Erysipelotrichia</taxon>
        <taxon>Erysipelotrichales</taxon>
        <taxon>Erysipelotrichaceae</taxon>
        <taxon>Copranaerobaculum</taxon>
    </lineage>
</organism>
<keyword evidence="6" id="KW-1185">Reference proteome</keyword>
<evidence type="ECO:0000256" key="2">
    <source>
        <dbReference type="ARBA" id="ARBA00022597"/>
    </source>
</evidence>
<gene>
    <name evidence="5" type="ORF">GSF08_02205</name>
</gene>
<comment type="caution">
    <text evidence="5">The sequence shown here is derived from an EMBL/GenBank/DDBJ whole genome shotgun (WGS) entry which is preliminary data.</text>
</comment>
<accession>A0A6N8U872</accession>
<dbReference type="RefSeq" id="WP_160624242.1">
    <property type="nucleotide sequence ID" value="NZ_WUUQ01000001.1"/>
</dbReference>
<proteinExistence type="predicted"/>
<keyword evidence="2" id="KW-0762">Sugar transport</keyword>
<evidence type="ECO:0000313" key="5">
    <source>
        <dbReference type="EMBL" id="MXQ72759.1"/>
    </source>
</evidence>
<reference evidence="5 6" key="2">
    <citation type="submission" date="2020-01" db="EMBL/GenBank/DDBJ databases">
        <title>Clostridiaceae sp. nov. isolated from the gut of human by culturomics.</title>
        <authorList>
            <person name="Chang Y."/>
        </authorList>
    </citation>
    <scope>NUCLEOTIDE SEQUENCE [LARGE SCALE GENOMIC DNA]</scope>
    <source>
        <strain evidence="5 6">DONG20-135</strain>
    </source>
</reference>
<dbReference type="InterPro" id="IPR003188">
    <property type="entry name" value="PTS_IIA_lac/cel"/>
</dbReference>
<dbReference type="PANTHER" id="PTHR34382">
    <property type="entry name" value="PTS SYSTEM N,N'-DIACETYLCHITOBIOSE-SPECIFIC EIIA COMPONENT"/>
    <property type="match status" value="1"/>
</dbReference>
<dbReference type="EMBL" id="WUUQ01000001">
    <property type="protein sequence ID" value="MXQ72759.1"/>
    <property type="molecule type" value="Genomic_DNA"/>
</dbReference>
<evidence type="ECO:0000313" key="6">
    <source>
        <dbReference type="Proteomes" id="UP000434036"/>
    </source>
</evidence>
<dbReference type="GO" id="GO:0016740">
    <property type="term" value="F:transferase activity"/>
    <property type="evidence" value="ECO:0007669"/>
    <property type="project" value="UniProtKB-KW"/>
</dbReference>
<dbReference type="SUPFAM" id="SSF46973">
    <property type="entry name" value="Enzyme IIa from lactose specific PTS, IIa-lac"/>
    <property type="match status" value="1"/>
</dbReference>
<keyword evidence="1" id="KW-0813">Transport</keyword>
<evidence type="ECO:0000256" key="4">
    <source>
        <dbReference type="ARBA" id="ARBA00022683"/>
    </source>
</evidence>
<protein>
    <submittedName>
        <fullName evidence="5">PTS lactose/cellobiose transporter subunit IIA</fullName>
    </submittedName>
</protein>
<keyword evidence="3" id="KW-0808">Transferase</keyword>
<name>A0A6N8U872_9FIRM</name>
<dbReference type="PANTHER" id="PTHR34382:SF7">
    <property type="entry name" value="PTS SYSTEM N,N'-DIACETYLCHITOBIOSE-SPECIFIC EIIA COMPONENT"/>
    <property type="match status" value="1"/>
</dbReference>
<dbReference type="InterPro" id="IPR036542">
    <property type="entry name" value="PTS_IIA_lac/cel_sf"/>
</dbReference>
<dbReference type="Proteomes" id="UP000434036">
    <property type="component" value="Unassembled WGS sequence"/>
</dbReference>
<sequence>MDMREYEAVCFQIISFAGTAKSCFLEAIECAKQKQDYENLLKEGNQAFQEASKAHHRALSMEANRELPVGLLLVHAETILCSAETIRDLSVTIIELINQ</sequence>
<dbReference type="Gene3D" id="1.20.58.80">
    <property type="entry name" value="Phosphotransferase system, lactose/cellobiose-type IIA subunit"/>
    <property type="match status" value="1"/>
</dbReference>
<evidence type="ECO:0000256" key="1">
    <source>
        <dbReference type="ARBA" id="ARBA00022448"/>
    </source>
</evidence>
<keyword evidence="4" id="KW-0598">Phosphotransferase system</keyword>
<dbReference type="GO" id="GO:0009401">
    <property type="term" value="P:phosphoenolpyruvate-dependent sugar phosphotransferase system"/>
    <property type="evidence" value="ECO:0007669"/>
    <property type="project" value="UniProtKB-KW"/>
</dbReference>